<organism evidence="8 9">
    <name type="scientific">Anisodus tanguticus</name>
    <dbReference type="NCBI Taxonomy" id="243964"/>
    <lineage>
        <taxon>Eukaryota</taxon>
        <taxon>Viridiplantae</taxon>
        <taxon>Streptophyta</taxon>
        <taxon>Embryophyta</taxon>
        <taxon>Tracheophyta</taxon>
        <taxon>Spermatophyta</taxon>
        <taxon>Magnoliopsida</taxon>
        <taxon>eudicotyledons</taxon>
        <taxon>Gunneridae</taxon>
        <taxon>Pentapetalae</taxon>
        <taxon>asterids</taxon>
        <taxon>lamiids</taxon>
        <taxon>Solanales</taxon>
        <taxon>Solanaceae</taxon>
        <taxon>Solanoideae</taxon>
        <taxon>Hyoscyameae</taxon>
        <taxon>Anisodus</taxon>
    </lineage>
</organism>
<keyword evidence="3" id="KW-0813">Transport</keyword>
<name>A0AAE1S082_9SOLA</name>
<gene>
    <name evidence="8" type="ORF">RND71_017250</name>
</gene>
<dbReference type="PANTHER" id="PTHR22781:SF12">
    <property type="entry name" value="AP-3 COMPLEX SUBUNIT DELTA-1"/>
    <property type="match status" value="1"/>
</dbReference>
<protein>
    <recommendedName>
        <fullName evidence="10">AP-3 complex subunit delta</fullName>
    </recommendedName>
</protein>
<evidence type="ECO:0000256" key="1">
    <source>
        <dbReference type="ARBA" id="ARBA00004308"/>
    </source>
</evidence>
<feature type="region of interest" description="Disordered" evidence="7">
    <location>
        <begin position="389"/>
        <end position="495"/>
    </location>
</feature>
<dbReference type="GO" id="GO:0010008">
    <property type="term" value="C:endosome membrane"/>
    <property type="evidence" value="ECO:0007669"/>
    <property type="project" value="TreeGrafter"/>
</dbReference>
<feature type="compositionally biased region" description="Basic residues" evidence="7">
    <location>
        <begin position="438"/>
        <end position="453"/>
    </location>
</feature>
<proteinExistence type="inferred from homology"/>
<evidence type="ECO:0000256" key="6">
    <source>
        <dbReference type="ARBA" id="ARBA00023136"/>
    </source>
</evidence>
<accession>A0AAE1S082</accession>
<dbReference type="Gene3D" id="1.25.10.10">
    <property type="entry name" value="Leucine-rich Repeat Variant"/>
    <property type="match status" value="1"/>
</dbReference>
<comment type="similarity">
    <text evidence="2">Belongs to the adaptor complexes large subunit family.</text>
</comment>
<dbReference type="Proteomes" id="UP001291623">
    <property type="component" value="Unassembled WGS sequence"/>
</dbReference>
<evidence type="ECO:0000256" key="2">
    <source>
        <dbReference type="ARBA" id="ARBA00006613"/>
    </source>
</evidence>
<evidence type="ECO:0000313" key="9">
    <source>
        <dbReference type="Proteomes" id="UP001291623"/>
    </source>
</evidence>
<feature type="compositionally biased region" description="Basic and acidic residues" evidence="7">
    <location>
        <begin position="410"/>
        <end position="426"/>
    </location>
</feature>
<feature type="compositionally biased region" description="Polar residues" evidence="7">
    <location>
        <begin position="481"/>
        <end position="495"/>
    </location>
</feature>
<evidence type="ECO:0000256" key="4">
    <source>
        <dbReference type="ARBA" id="ARBA00022737"/>
    </source>
</evidence>
<evidence type="ECO:0000256" key="5">
    <source>
        <dbReference type="ARBA" id="ARBA00022927"/>
    </source>
</evidence>
<keyword evidence="4" id="KW-0677">Repeat</keyword>
<evidence type="ECO:0000256" key="7">
    <source>
        <dbReference type="SAM" id="MobiDB-lite"/>
    </source>
</evidence>
<sequence length="495" mass="55426">MRVKDARPELVRVGRDLLIDPALLGNPFVHRILSAAAWVSGEYVRFSKNPSEIVEALLQPRTSLLPSSIKAVYIQSAFKVLTFYLHYSISTKGVMSSASQGVADLMHGRVQENSQFVRTGPAADSDTESFEDMSVAHEWLSSTSLKVEPITEESIVNILYLVETTLGPLAGSHEVEILERSRNLLGLVELIREELPGYSVKREEDNDKGQRKTHEMIKLIAEAFSEELGPISASSQERVPMSEGMVLNQSLDDLDVICGDFGSIFSEKDDVTMSDRQSKEEVESTESTSLLAEHRKRHGLYYSQPQKKEMAYDDYPPANDLKTGDNADDLIKLTEQSLFSKKKANQAKPRPVVVKLDDGDGPFIPAKKVELKDDLISGAVRDVLLGDEATTSSSRTKKSDKSSSKRRQKDKLDIDKSSGPKEDSKSMEISQLENANLRRSKRHSRDKEKKHRSTVKDRDEHEEGDKQKVSHHHGKHKSRQSRWGSNISSTITCYS</sequence>
<comment type="caution">
    <text evidence="8">The sequence shown here is derived from an EMBL/GenBank/DDBJ whole genome shotgun (WGS) entry which is preliminary data.</text>
</comment>
<feature type="compositionally biased region" description="Basic and acidic residues" evidence="7">
    <location>
        <begin position="454"/>
        <end position="468"/>
    </location>
</feature>
<dbReference type="GO" id="GO:0006896">
    <property type="term" value="P:Golgi to vacuole transport"/>
    <property type="evidence" value="ECO:0007669"/>
    <property type="project" value="TreeGrafter"/>
</dbReference>
<comment type="subcellular location">
    <subcellularLocation>
        <location evidence="1">Endomembrane system</location>
    </subcellularLocation>
</comment>
<evidence type="ECO:0000256" key="3">
    <source>
        <dbReference type="ARBA" id="ARBA00022448"/>
    </source>
</evidence>
<feature type="compositionally biased region" description="Basic residues" evidence="7">
    <location>
        <begin position="469"/>
        <end position="480"/>
    </location>
</feature>
<dbReference type="GO" id="GO:0030123">
    <property type="term" value="C:AP-3 adaptor complex"/>
    <property type="evidence" value="ECO:0007669"/>
    <property type="project" value="InterPro"/>
</dbReference>
<keyword evidence="9" id="KW-1185">Reference proteome</keyword>
<evidence type="ECO:0000313" key="8">
    <source>
        <dbReference type="EMBL" id="KAK4362009.1"/>
    </source>
</evidence>
<dbReference type="AlphaFoldDB" id="A0AAE1S082"/>
<keyword evidence="6" id="KW-0472">Membrane</keyword>
<dbReference type="PANTHER" id="PTHR22781">
    <property type="entry name" value="DELTA ADAPTIN-RELATED"/>
    <property type="match status" value="1"/>
</dbReference>
<reference evidence="8" key="1">
    <citation type="submission" date="2023-12" db="EMBL/GenBank/DDBJ databases">
        <title>Genome assembly of Anisodus tanguticus.</title>
        <authorList>
            <person name="Wang Y.-J."/>
        </authorList>
    </citation>
    <scope>NUCLEOTIDE SEQUENCE</scope>
    <source>
        <strain evidence="8">KB-2021</strain>
        <tissue evidence="8">Leaf</tissue>
    </source>
</reference>
<dbReference type="GO" id="GO:0006623">
    <property type="term" value="P:protein targeting to vacuole"/>
    <property type="evidence" value="ECO:0007669"/>
    <property type="project" value="TreeGrafter"/>
</dbReference>
<keyword evidence="5" id="KW-0653">Protein transport</keyword>
<dbReference type="EMBL" id="JAVYJV010000009">
    <property type="protein sequence ID" value="KAK4362009.1"/>
    <property type="molecule type" value="Genomic_DNA"/>
</dbReference>
<dbReference type="InterPro" id="IPR011989">
    <property type="entry name" value="ARM-like"/>
</dbReference>
<dbReference type="InterPro" id="IPR017105">
    <property type="entry name" value="AP3_complex_dsu"/>
</dbReference>
<evidence type="ECO:0008006" key="10">
    <source>
        <dbReference type="Google" id="ProtNLM"/>
    </source>
</evidence>